<dbReference type="Pfam" id="PF02269">
    <property type="entry name" value="TFIID-18kDa"/>
    <property type="match status" value="1"/>
</dbReference>
<dbReference type="FunFam" id="1.10.20.10:FF:000028">
    <property type="entry name" value="Transcription initiation factor TFIID subunit 13"/>
    <property type="match status" value="1"/>
</dbReference>
<comment type="subunit">
    <text evidence="8">Component of the TFIID basal transcription factor complex, composed of TATA-box-binding protein TBP, and a number of TBP-associated factors (TAFs), including TAF1, TAF2, TAF3, TAF4, TAF5, TAF6, TAF7, TAF8, TAF9, TAF10, TAF11, TAF12 and TAF13. Interacts with TBP, and more strongly with TAF10 and TAF11.</text>
</comment>
<keyword evidence="3" id="KW-0804">Transcription</keyword>
<comment type="similarity">
    <text evidence="5">Belongs to the TAF13 family.</text>
</comment>
<dbReference type="Proteomes" id="UP000002282">
    <property type="component" value="Chromosome 2R"/>
</dbReference>
<dbReference type="InterPro" id="IPR003195">
    <property type="entry name" value="TFIID_TAF13"/>
</dbReference>
<dbReference type="PANTHER" id="PTHR11380">
    <property type="entry name" value="TRANSCRIPTION INITIATION FACTOR TFIID/SUPT3-RELATED"/>
    <property type="match status" value="1"/>
</dbReference>
<keyword evidence="11" id="KW-1185">Reference proteome</keyword>
<dbReference type="eggNOG" id="KOG3901">
    <property type="taxonomic scope" value="Eukaryota"/>
</dbReference>
<dbReference type="CDD" id="cd07978">
    <property type="entry name" value="HFD_TAF13"/>
    <property type="match status" value="1"/>
</dbReference>
<protein>
    <recommendedName>
        <fullName evidence="6">Transcription initiation factor TFIID subunit 13</fullName>
    </recommendedName>
    <alternativeName>
        <fullName evidence="9">Transcription initiation factor TFIID 18 kDa subunit</fullName>
    </alternativeName>
</protein>
<comment type="subcellular location">
    <subcellularLocation>
        <location evidence="1">Nucleus</location>
    </subcellularLocation>
</comment>
<evidence type="ECO:0000256" key="1">
    <source>
        <dbReference type="ARBA" id="ARBA00004123"/>
    </source>
</evidence>
<evidence type="ECO:0000256" key="4">
    <source>
        <dbReference type="ARBA" id="ARBA00023242"/>
    </source>
</evidence>
<dbReference type="KEGG" id="dya:Dyak_GE12606"/>
<dbReference type="Gene3D" id="1.10.20.10">
    <property type="entry name" value="Histone, subunit A"/>
    <property type="match status" value="1"/>
</dbReference>
<dbReference type="InterPro" id="IPR009072">
    <property type="entry name" value="Histone-fold"/>
</dbReference>
<evidence type="ECO:0000256" key="5">
    <source>
        <dbReference type="ARBA" id="ARBA00038392"/>
    </source>
</evidence>
<dbReference type="OrthoDB" id="10266074at2759"/>
<dbReference type="GO" id="GO:0005669">
    <property type="term" value="C:transcription factor TFIID complex"/>
    <property type="evidence" value="ECO:0007669"/>
    <property type="project" value="TreeGrafter"/>
</dbReference>
<sequence>MRFYSRKHHICIQIKNFNIYLSTMASNSMPEENFEGGDFNFDDDADDDQFVATNSGRKRLFSKELRCMMFGFGDDKNPYTETVDLLEDLVIEYIAETTHRAMEIGRTGRVQVEDIIFLVRKDPRKYARVKDLLTMNEELKKARKAFDEIKYVGTEGKLK</sequence>
<reference evidence="10 11" key="2">
    <citation type="journal article" date="2007" name="PLoS Biol.">
        <title>Principles of genome evolution in the Drosophila melanogaster species group.</title>
        <authorList>
            <person name="Ranz J.M."/>
            <person name="Maurin D."/>
            <person name="Chan Y.S."/>
            <person name="von Grotthuss M."/>
            <person name="Hillier L.W."/>
            <person name="Roote J."/>
            <person name="Ashburner M."/>
            <person name="Bergman C.M."/>
        </authorList>
    </citation>
    <scope>NUCLEOTIDE SEQUENCE [LARGE SCALE GENOMIC DNA]</scope>
    <source>
        <strain evidence="11">Tai18E2 / Tucson 14021-0261.01</strain>
    </source>
</reference>
<dbReference type="AlphaFoldDB" id="B4PBI0"/>
<evidence type="ECO:0000256" key="9">
    <source>
        <dbReference type="ARBA" id="ARBA00082869"/>
    </source>
</evidence>
<organism evidence="10 11">
    <name type="scientific">Drosophila yakuba</name>
    <name type="common">Fruit fly</name>
    <dbReference type="NCBI Taxonomy" id="7245"/>
    <lineage>
        <taxon>Eukaryota</taxon>
        <taxon>Metazoa</taxon>
        <taxon>Ecdysozoa</taxon>
        <taxon>Arthropoda</taxon>
        <taxon>Hexapoda</taxon>
        <taxon>Insecta</taxon>
        <taxon>Pterygota</taxon>
        <taxon>Neoptera</taxon>
        <taxon>Endopterygota</taxon>
        <taxon>Diptera</taxon>
        <taxon>Brachycera</taxon>
        <taxon>Muscomorpha</taxon>
        <taxon>Ephydroidea</taxon>
        <taxon>Drosophilidae</taxon>
        <taxon>Drosophila</taxon>
        <taxon>Sophophora</taxon>
    </lineage>
</organism>
<comment type="function">
    <text evidence="7">The TFIID basal transcription factor complex plays a major role in the initiation of RNA polymerase II (Pol II)-dependent transcription. TFIID recognizes and binds promoters via its subunit TBP, a TATA-box-binding protein, and promotes assembly of the pre-initiation complex (PIC). The TFIID complex consists of TBP and TBP-associated factors (TAFs), including TAF1, TAF2, TAF3, TAF4, TAF5, TAF6, TAF7, TAF8, TAF9, TAF10, TAF11, TAF12 and TAF13. TAF13, together with TAF11 and TBP, play key roles during promoter binding by the TFIID and TFIIA transcription factor complexes.</text>
</comment>
<dbReference type="HOGENOM" id="CLU_076665_4_0_1"/>
<proteinExistence type="inferred from homology"/>
<dbReference type="GO" id="GO:0006366">
    <property type="term" value="P:transcription by RNA polymerase II"/>
    <property type="evidence" value="ECO:0007669"/>
    <property type="project" value="InterPro"/>
</dbReference>
<reference evidence="10 11" key="1">
    <citation type="journal article" date="2007" name="Nature">
        <title>Evolution of genes and genomes on the Drosophila phylogeny.</title>
        <authorList>
            <consortium name="Drosophila 12 Genomes Consortium"/>
            <person name="Clark A.G."/>
            <person name="Eisen M.B."/>
            <person name="Smith D.R."/>
            <person name="Bergman C.M."/>
            <person name="Oliver B."/>
            <person name="Markow T.A."/>
            <person name="Kaufman T.C."/>
            <person name="Kellis M."/>
            <person name="Gelbart W."/>
            <person name="Iyer V.N."/>
            <person name="Pollard D.A."/>
            <person name="Sackton T.B."/>
            <person name="Larracuente A.M."/>
            <person name="Singh N.D."/>
            <person name="Abad J.P."/>
            <person name="Abt D.N."/>
            <person name="Adryan B."/>
            <person name="Aguade M."/>
            <person name="Akashi H."/>
            <person name="Anderson W.W."/>
            <person name="Aquadro C.F."/>
            <person name="Ardell D.H."/>
            <person name="Arguello R."/>
            <person name="Artieri C.G."/>
            <person name="Barbash D.A."/>
            <person name="Barker D."/>
            <person name="Barsanti P."/>
            <person name="Batterham P."/>
            <person name="Batzoglou S."/>
            <person name="Begun D."/>
            <person name="Bhutkar A."/>
            <person name="Blanco E."/>
            <person name="Bosak S.A."/>
            <person name="Bradley R.K."/>
            <person name="Brand A.D."/>
            <person name="Brent M.R."/>
            <person name="Brooks A.N."/>
            <person name="Brown R.H."/>
            <person name="Butlin R.K."/>
            <person name="Caggese C."/>
            <person name="Calvi B.R."/>
            <person name="Bernardo de Carvalho A."/>
            <person name="Caspi A."/>
            <person name="Castrezana S."/>
            <person name="Celniker S.E."/>
            <person name="Chang J.L."/>
            <person name="Chapple C."/>
            <person name="Chatterji S."/>
            <person name="Chinwalla A."/>
            <person name="Civetta A."/>
            <person name="Clifton S.W."/>
            <person name="Comeron J.M."/>
            <person name="Costello J.C."/>
            <person name="Coyne J.A."/>
            <person name="Daub J."/>
            <person name="David R.G."/>
            <person name="Delcher A.L."/>
            <person name="Delehaunty K."/>
            <person name="Do C.B."/>
            <person name="Ebling H."/>
            <person name="Edwards K."/>
            <person name="Eickbush T."/>
            <person name="Evans J.D."/>
            <person name="Filipski A."/>
            <person name="Findeiss S."/>
            <person name="Freyhult E."/>
            <person name="Fulton L."/>
            <person name="Fulton R."/>
            <person name="Garcia A.C."/>
            <person name="Gardiner A."/>
            <person name="Garfield D.A."/>
            <person name="Garvin B.E."/>
            <person name="Gibson G."/>
            <person name="Gilbert D."/>
            <person name="Gnerre S."/>
            <person name="Godfrey J."/>
            <person name="Good R."/>
            <person name="Gotea V."/>
            <person name="Gravely B."/>
            <person name="Greenberg A.J."/>
            <person name="Griffiths-Jones S."/>
            <person name="Gross S."/>
            <person name="Guigo R."/>
            <person name="Gustafson E.A."/>
            <person name="Haerty W."/>
            <person name="Hahn M.W."/>
            <person name="Halligan D.L."/>
            <person name="Halpern A.L."/>
            <person name="Halter G.M."/>
            <person name="Han M.V."/>
            <person name="Heger A."/>
            <person name="Hillier L."/>
            <person name="Hinrichs A.S."/>
            <person name="Holmes I."/>
            <person name="Hoskins R.A."/>
            <person name="Hubisz M.J."/>
            <person name="Hultmark D."/>
            <person name="Huntley M.A."/>
            <person name="Jaffe D.B."/>
            <person name="Jagadeeshan S."/>
            <person name="Jeck W.R."/>
            <person name="Johnson J."/>
            <person name="Jones C.D."/>
            <person name="Jordan W.C."/>
            <person name="Karpen G.H."/>
            <person name="Kataoka E."/>
            <person name="Keightley P.D."/>
            <person name="Kheradpour P."/>
            <person name="Kirkness E.F."/>
            <person name="Koerich L.B."/>
            <person name="Kristiansen K."/>
            <person name="Kudrna D."/>
            <person name="Kulathinal R.J."/>
            <person name="Kumar S."/>
            <person name="Kwok R."/>
            <person name="Lander E."/>
            <person name="Langley C.H."/>
            <person name="Lapoint R."/>
            <person name="Lazzaro B.P."/>
            <person name="Lee S.J."/>
            <person name="Levesque L."/>
            <person name="Li R."/>
            <person name="Lin C.F."/>
            <person name="Lin M.F."/>
            <person name="Lindblad-Toh K."/>
            <person name="Llopart A."/>
            <person name="Long M."/>
            <person name="Low L."/>
            <person name="Lozovsky E."/>
            <person name="Lu J."/>
            <person name="Luo M."/>
            <person name="Machado C.A."/>
            <person name="Makalowski W."/>
            <person name="Marzo M."/>
            <person name="Matsuda M."/>
            <person name="Matzkin L."/>
            <person name="McAllister B."/>
            <person name="McBride C.S."/>
            <person name="McKernan B."/>
            <person name="McKernan K."/>
            <person name="Mendez-Lago M."/>
            <person name="Minx P."/>
            <person name="Mollenhauer M.U."/>
            <person name="Montooth K."/>
            <person name="Mount S.M."/>
            <person name="Mu X."/>
            <person name="Myers E."/>
            <person name="Negre B."/>
            <person name="Newfeld S."/>
            <person name="Nielsen R."/>
            <person name="Noor M.A."/>
            <person name="O'Grady P."/>
            <person name="Pachter L."/>
            <person name="Papaceit M."/>
            <person name="Parisi M.J."/>
            <person name="Parisi M."/>
            <person name="Parts L."/>
            <person name="Pedersen J.S."/>
            <person name="Pesole G."/>
            <person name="Phillippy A.M."/>
            <person name="Ponting C.P."/>
            <person name="Pop M."/>
            <person name="Porcelli D."/>
            <person name="Powell J.R."/>
            <person name="Prohaska S."/>
            <person name="Pruitt K."/>
            <person name="Puig M."/>
            <person name="Quesneville H."/>
            <person name="Ram K.R."/>
            <person name="Rand D."/>
            <person name="Rasmussen M.D."/>
            <person name="Reed L.K."/>
            <person name="Reenan R."/>
            <person name="Reily A."/>
            <person name="Remington K.A."/>
            <person name="Rieger T.T."/>
            <person name="Ritchie M.G."/>
            <person name="Robin C."/>
            <person name="Rogers Y.H."/>
            <person name="Rohde C."/>
            <person name="Rozas J."/>
            <person name="Rubenfield M.J."/>
            <person name="Ruiz A."/>
            <person name="Russo S."/>
            <person name="Salzberg S.L."/>
            <person name="Sanchez-Gracia A."/>
            <person name="Saranga D.J."/>
            <person name="Sato H."/>
            <person name="Schaeffer S.W."/>
            <person name="Schatz M.C."/>
            <person name="Schlenke T."/>
            <person name="Schwartz R."/>
            <person name="Segarra C."/>
            <person name="Singh R.S."/>
            <person name="Sirot L."/>
            <person name="Sirota M."/>
            <person name="Sisneros N.B."/>
            <person name="Smith C.D."/>
            <person name="Smith T.F."/>
            <person name="Spieth J."/>
            <person name="Stage D.E."/>
            <person name="Stark A."/>
            <person name="Stephan W."/>
            <person name="Strausberg R.L."/>
            <person name="Strempel S."/>
            <person name="Sturgill D."/>
            <person name="Sutton G."/>
            <person name="Sutton G.G."/>
            <person name="Tao W."/>
            <person name="Teichmann S."/>
            <person name="Tobari Y.N."/>
            <person name="Tomimura Y."/>
            <person name="Tsolas J.M."/>
            <person name="Valente V.L."/>
            <person name="Venter E."/>
            <person name="Venter J.C."/>
            <person name="Vicario S."/>
            <person name="Vieira F.G."/>
            <person name="Vilella A.J."/>
            <person name="Villasante A."/>
            <person name="Walenz B."/>
            <person name="Wang J."/>
            <person name="Wasserman M."/>
            <person name="Watts T."/>
            <person name="Wilson D."/>
            <person name="Wilson R.K."/>
            <person name="Wing R.A."/>
            <person name="Wolfner M.F."/>
            <person name="Wong A."/>
            <person name="Wong G.K."/>
            <person name="Wu C.I."/>
            <person name="Wu G."/>
            <person name="Yamamoto D."/>
            <person name="Yang H.P."/>
            <person name="Yang S.P."/>
            <person name="Yorke J.A."/>
            <person name="Yoshida K."/>
            <person name="Zdobnov E."/>
            <person name="Zhang P."/>
            <person name="Zhang Y."/>
            <person name="Zimin A.V."/>
            <person name="Baldwin J."/>
            <person name="Abdouelleil A."/>
            <person name="Abdulkadir J."/>
            <person name="Abebe A."/>
            <person name="Abera B."/>
            <person name="Abreu J."/>
            <person name="Acer S.C."/>
            <person name="Aftuck L."/>
            <person name="Alexander A."/>
            <person name="An P."/>
            <person name="Anderson E."/>
            <person name="Anderson S."/>
            <person name="Arachi H."/>
            <person name="Azer M."/>
            <person name="Bachantsang P."/>
            <person name="Barry A."/>
            <person name="Bayul T."/>
            <person name="Berlin A."/>
            <person name="Bessette D."/>
            <person name="Bloom T."/>
            <person name="Blye J."/>
            <person name="Boguslavskiy L."/>
            <person name="Bonnet C."/>
            <person name="Boukhgalter B."/>
            <person name="Bourzgui I."/>
            <person name="Brown A."/>
            <person name="Cahill P."/>
            <person name="Channer S."/>
            <person name="Cheshatsang Y."/>
            <person name="Chuda L."/>
            <person name="Citroen M."/>
            <person name="Collymore A."/>
            <person name="Cooke P."/>
            <person name="Costello M."/>
            <person name="D'Aco K."/>
            <person name="Daza R."/>
            <person name="De Haan G."/>
            <person name="DeGray S."/>
            <person name="DeMaso C."/>
            <person name="Dhargay N."/>
            <person name="Dooley K."/>
            <person name="Dooley E."/>
            <person name="Doricent M."/>
            <person name="Dorje P."/>
            <person name="Dorjee K."/>
            <person name="Dupes A."/>
            <person name="Elong R."/>
            <person name="Falk J."/>
            <person name="Farina A."/>
            <person name="Faro S."/>
            <person name="Ferguson D."/>
            <person name="Fisher S."/>
            <person name="Foley C.D."/>
            <person name="Franke A."/>
            <person name="Friedrich D."/>
            <person name="Gadbois L."/>
            <person name="Gearin G."/>
            <person name="Gearin C.R."/>
            <person name="Giannoukos G."/>
            <person name="Goode T."/>
            <person name="Graham J."/>
            <person name="Grandbois E."/>
            <person name="Grewal S."/>
            <person name="Gyaltsen K."/>
            <person name="Hafez N."/>
            <person name="Hagos B."/>
            <person name="Hall J."/>
            <person name="Henson C."/>
            <person name="Hollinger A."/>
            <person name="Honan T."/>
            <person name="Huard M.D."/>
            <person name="Hughes L."/>
            <person name="Hurhula B."/>
            <person name="Husby M.E."/>
            <person name="Kamat A."/>
            <person name="Kanga B."/>
            <person name="Kashin S."/>
            <person name="Khazanovich D."/>
            <person name="Kisner P."/>
            <person name="Lance K."/>
            <person name="Lara M."/>
            <person name="Lee W."/>
            <person name="Lennon N."/>
            <person name="Letendre F."/>
            <person name="LeVine R."/>
            <person name="Lipovsky A."/>
            <person name="Liu X."/>
            <person name="Liu J."/>
            <person name="Liu S."/>
            <person name="Lokyitsang T."/>
            <person name="Lokyitsang Y."/>
            <person name="Lubonja R."/>
            <person name="Lui A."/>
            <person name="MacDonald P."/>
            <person name="Magnisalis V."/>
            <person name="Maru K."/>
            <person name="Matthews C."/>
            <person name="McCusker W."/>
            <person name="McDonough S."/>
            <person name="Mehta T."/>
            <person name="Meldrim J."/>
            <person name="Meneus L."/>
            <person name="Mihai O."/>
            <person name="Mihalev A."/>
            <person name="Mihova T."/>
            <person name="Mittelman R."/>
            <person name="Mlenga V."/>
            <person name="Montmayeur A."/>
            <person name="Mulrain L."/>
            <person name="Navidi A."/>
            <person name="Naylor J."/>
            <person name="Negash T."/>
            <person name="Nguyen T."/>
            <person name="Nguyen N."/>
            <person name="Nicol R."/>
            <person name="Norbu C."/>
            <person name="Norbu N."/>
            <person name="Novod N."/>
            <person name="O'Neill B."/>
            <person name="Osman S."/>
            <person name="Markiewicz E."/>
            <person name="Oyono O.L."/>
            <person name="Patti C."/>
            <person name="Phunkhang P."/>
            <person name="Pierre F."/>
            <person name="Priest M."/>
            <person name="Raghuraman S."/>
            <person name="Rege F."/>
            <person name="Reyes R."/>
            <person name="Rise C."/>
            <person name="Rogov P."/>
            <person name="Ross K."/>
            <person name="Ryan E."/>
            <person name="Settipalli S."/>
            <person name="Shea T."/>
            <person name="Sherpa N."/>
            <person name="Shi L."/>
            <person name="Shih D."/>
            <person name="Sparrow T."/>
            <person name="Spaulding J."/>
            <person name="Stalker J."/>
            <person name="Stange-Thomann N."/>
            <person name="Stavropoulos S."/>
            <person name="Stone C."/>
            <person name="Strader C."/>
            <person name="Tesfaye S."/>
            <person name="Thomson T."/>
            <person name="Thoulutsang Y."/>
            <person name="Thoulutsang D."/>
            <person name="Topham K."/>
            <person name="Topping I."/>
            <person name="Tsamla T."/>
            <person name="Vassiliev H."/>
            <person name="Vo A."/>
            <person name="Wangchuk T."/>
            <person name="Wangdi T."/>
            <person name="Weiand M."/>
            <person name="Wilkinson J."/>
            <person name="Wilson A."/>
            <person name="Yadav S."/>
            <person name="Young G."/>
            <person name="Yu Q."/>
            <person name="Zembek L."/>
            <person name="Zhong D."/>
            <person name="Zimmer A."/>
            <person name="Zwirko Z."/>
            <person name="Jaffe D.B."/>
            <person name="Alvarez P."/>
            <person name="Brockman W."/>
            <person name="Butler J."/>
            <person name="Chin C."/>
            <person name="Gnerre S."/>
            <person name="Grabherr M."/>
            <person name="Kleber M."/>
            <person name="Mauceli E."/>
            <person name="MacCallum I."/>
        </authorList>
    </citation>
    <scope>NUCLEOTIDE SEQUENCE [LARGE SCALE GENOMIC DNA]</scope>
    <source>
        <strain evidence="11">Tai18E2 / Tucson 14021-0261.01</strain>
    </source>
</reference>
<evidence type="ECO:0000256" key="3">
    <source>
        <dbReference type="ARBA" id="ARBA00023163"/>
    </source>
</evidence>
<keyword evidence="4" id="KW-0539">Nucleus</keyword>
<dbReference type="EMBL" id="CM000158">
    <property type="protein sequence ID" value="EDW90494.2"/>
    <property type="molecule type" value="Genomic_DNA"/>
</dbReference>
<dbReference type="PANTHER" id="PTHR11380:SF5">
    <property type="entry name" value="TRANSCRIPTION INITIATION FACTOR TFIID SUBUNIT 13"/>
    <property type="match status" value="1"/>
</dbReference>
<dbReference type="SUPFAM" id="SSF47113">
    <property type="entry name" value="Histone-fold"/>
    <property type="match status" value="1"/>
</dbReference>
<evidence type="ECO:0000256" key="6">
    <source>
        <dbReference type="ARBA" id="ARBA00040136"/>
    </source>
</evidence>
<accession>B4PBI0</accession>
<evidence type="ECO:0000256" key="8">
    <source>
        <dbReference type="ARBA" id="ARBA00062721"/>
    </source>
</evidence>
<evidence type="ECO:0000313" key="11">
    <source>
        <dbReference type="Proteomes" id="UP000002282"/>
    </source>
</evidence>
<evidence type="ECO:0000256" key="7">
    <source>
        <dbReference type="ARBA" id="ARBA00056273"/>
    </source>
</evidence>
<evidence type="ECO:0000313" key="10">
    <source>
        <dbReference type="EMBL" id="EDW90494.2"/>
    </source>
</evidence>
<keyword evidence="2" id="KW-0805">Transcription regulation</keyword>
<dbReference type="GO" id="GO:0046982">
    <property type="term" value="F:protein heterodimerization activity"/>
    <property type="evidence" value="ECO:0007669"/>
    <property type="project" value="InterPro"/>
</dbReference>
<gene>
    <name evidence="10" type="primary">Dyak\GE12606</name>
    <name evidence="10" type="synonym">dyak_GLEANR_12846</name>
    <name evidence="10" type="synonym">GE12606</name>
    <name evidence="10" type="ORF">Dyak_GE12606</name>
</gene>
<name>B4PBI0_DROYA</name>
<evidence type="ECO:0000256" key="2">
    <source>
        <dbReference type="ARBA" id="ARBA00023015"/>
    </source>
</evidence>